<dbReference type="GO" id="GO:0090307">
    <property type="term" value="P:mitotic spindle assembly"/>
    <property type="evidence" value="ECO:0007669"/>
    <property type="project" value="TreeGrafter"/>
</dbReference>
<keyword evidence="4" id="KW-0493">Microtubule</keyword>
<gene>
    <name evidence="8" type="ORF">Cni_G20484</name>
</gene>
<evidence type="ECO:0000256" key="4">
    <source>
        <dbReference type="ARBA" id="ARBA00022701"/>
    </source>
</evidence>
<keyword evidence="3" id="KW-0963">Cytoplasm</keyword>
<reference evidence="8 9" key="1">
    <citation type="submission" date="2023-10" db="EMBL/GenBank/DDBJ databases">
        <title>Chromosome-scale genome assembly provides insights into flower coloration mechanisms of Canna indica.</title>
        <authorList>
            <person name="Li C."/>
        </authorList>
    </citation>
    <scope>NUCLEOTIDE SEQUENCE [LARGE SCALE GENOMIC DNA]</scope>
    <source>
        <tissue evidence="8">Flower</tissue>
    </source>
</reference>
<dbReference type="GO" id="GO:0005819">
    <property type="term" value="C:spindle"/>
    <property type="evidence" value="ECO:0007669"/>
    <property type="project" value="InterPro"/>
</dbReference>
<dbReference type="Proteomes" id="UP001327560">
    <property type="component" value="Chromosome 6"/>
</dbReference>
<evidence type="ECO:0000313" key="9">
    <source>
        <dbReference type="Proteomes" id="UP001327560"/>
    </source>
</evidence>
<dbReference type="EMBL" id="CP136895">
    <property type="protein sequence ID" value="WOL11720.1"/>
    <property type="molecule type" value="Genomic_DNA"/>
</dbReference>
<dbReference type="InterPro" id="IPR027329">
    <property type="entry name" value="TPX2_C"/>
</dbReference>
<dbReference type="GO" id="GO:0005880">
    <property type="term" value="C:nuclear microtubule"/>
    <property type="evidence" value="ECO:0007669"/>
    <property type="project" value="TreeGrafter"/>
</dbReference>
<dbReference type="GO" id="GO:0030295">
    <property type="term" value="F:protein kinase activator activity"/>
    <property type="evidence" value="ECO:0007669"/>
    <property type="project" value="TreeGrafter"/>
</dbReference>
<evidence type="ECO:0000256" key="6">
    <source>
        <dbReference type="SAM" id="MobiDB-lite"/>
    </source>
</evidence>
<evidence type="ECO:0000256" key="2">
    <source>
        <dbReference type="ARBA" id="ARBA00005885"/>
    </source>
</evidence>
<dbReference type="PANTHER" id="PTHR14326">
    <property type="entry name" value="TARGETING PROTEIN FOR XKLP2"/>
    <property type="match status" value="1"/>
</dbReference>
<dbReference type="PANTHER" id="PTHR14326:SF58">
    <property type="entry name" value="TPX2 (TARGETING PROTEIN FOR XKLP2) PROTEIN FAMILY"/>
    <property type="match status" value="1"/>
</dbReference>
<protein>
    <submittedName>
        <fullName evidence="8">Protein TPX2</fullName>
    </submittedName>
</protein>
<dbReference type="GO" id="GO:0060236">
    <property type="term" value="P:regulation of mitotic spindle organization"/>
    <property type="evidence" value="ECO:0007669"/>
    <property type="project" value="InterPro"/>
</dbReference>
<organism evidence="8 9">
    <name type="scientific">Canna indica</name>
    <name type="common">Indian-shot</name>
    <dbReference type="NCBI Taxonomy" id="4628"/>
    <lineage>
        <taxon>Eukaryota</taxon>
        <taxon>Viridiplantae</taxon>
        <taxon>Streptophyta</taxon>
        <taxon>Embryophyta</taxon>
        <taxon>Tracheophyta</taxon>
        <taxon>Spermatophyta</taxon>
        <taxon>Magnoliopsida</taxon>
        <taxon>Liliopsida</taxon>
        <taxon>Zingiberales</taxon>
        <taxon>Cannaceae</taxon>
        <taxon>Canna</taxon>
    </lineage>
</organism>
<sequence>MAAEEAKRRVRTAQGLPWTTEKPQNLPKPPVKEQTKPMSIRLHTEQRAAQRAGYNHLVASKINSLEILRRFEEKLLKVIEEEEIKNMRKEMVPKAQLMPIFDRPFFPQRSTRPLTIPREPCFHLVKEKCSISDQPCRLHKYFNHSMNMKSVKGVKEDERREGTSNKVVQEAQKGQVEN</sequence>
<comment type="similarity">
    <text evidence="2">Belongs to the TPX2 family.</text>
</comment>
<keyword evidence="5" id="KW-0206">Cytoskeleton</keyword>
<dbReference type="AlphaFoldDB" id="A0AAQ3KP64"/>
<comment type="subcellular location">
    <subcellularLocation>
        <location evidence="1">Cytoplasm</location>
        <location evidence="1">Cytoskeleton</location>
    </subcellularLocation>
</comment>
<dbReference type="GO" id="GO:0008017">
    <property type="term" value="F:microtubule binding"/>
    <property type="evidence" value="ECO:0007669"/>
    <property type="project" value="TreeGrafter"/>
</dbReference>
<name>A0AAQ3KP64_9LILI</name>
<evidence type="ECO:0000256" key="1">
    <source>
        <dbReference type="ARBA" id="ARBA00004245"/>
    </source>
</evidence>
<keyword evidence="9" id="KW-1185">Reference proteome</keyword>
<dbReference type="Pfam" id="PF06886">
    <property type="entry name" value="TPX2"/>
    <property type="match status" value="1"/>
</dbReference>
<evidence type="ECO:0000256" key="3">
    <source>
        <dbReference type="ARBA" id="ARBA00022490"/>
    </source>
</evidence>
<feature type="compositionally biased region" description="Basic and acidic residues" evidence="6">
    <location>
        <begin position="153"/>
        <end position="163"/>
    </location>
</feature>
<accession>A0AAQ3KP64</accession>
<evidence type="ECO:0000256" key="5">
    <source>
        <dbReference type="ARBA" id="ARBA00023212"/>
    </source>
</evidence>
<evidence type="ECO:0000313" key="8">
    <source>
        <dbReference type="EMBL" id="WOL11720.1"/>
    </source>
</evidence>
<dbReference type="InterPro" id="IPR009675">
    <property type="entry name" value="TPX2_fam"/>
</dbReference>
<feature type="region of interest" description="Disordered" evidence="6">
    <location>
        <begin position="1"/>
        <end position="37"/>
    </location>
</feature>
<feature type="domain" description="TPX2 C-terminal" evidence="7">
    <location>
        <begin position="41"/>
        <end position="115"/>
    </location>
</feature>
<evidence type="ECO:0000259" key="7">
    <source>
        <dbReference type="Pfam" id="PF06886"/>
    </source>
</evidence>
<proteinExistence type="inferred from homology"/>
<feature type="region of interest" description="Disordered" evidence="6">
    <location>
        <begin position="149"/>
        <end position="178"/>
    </location>
</feature>